<dbReference type="InParanoid" id="A0A517SJZ4"/>
<dbReference type="AlphaFoldDB" id="A0A517SJZ4"/>
<dbReference type="KEGG" id="ccos:Pan44_44960"/>
<keyword evidence="3" id="KW-1185">Reference proteome</keyword>
<sequence>MNSAAPLKQSRGGLALLTSGLAIGLVWLVVLPWLSSLPSQSAYIDWLRAKRIDPSARYYTEVEAMEPILQRLNEQTRASRAK</sequence>
<reference evidence="2 3" key="1">
    <citation type="submission" date="2019-02" db="EMBL/GenBank/DDBJ databases">
        <title>Deep-cultivation of Planctomycetes and their phenomic and genomic characterization uncovers novel biology.</title>
        <authorList>
            <person name="Wiegand S."/>
            <person name="Jogler M."/>
            <person name="Boedeker C."/>
            <person name="Pinto D."/>
            <person name="Vollmers J."/>
            <person name="Rivas-Marin E."/>
            <person name="Kohn T."/>
            <person name="Peeters S.H."/>
            <person name="Heuer A."/>
            <person name="Rast P."/>
            <person name="Oberbeckmann S."/>
            <person name="Bunk B."/>
            <person name="Jeske O."/>
            <person name="Meyerdierks A."/>
            <person name="Storesund J.E."/>
            <person name="Kallscheuer N."/>
            <person name="Luecker S."/>
            <person name="Lage O.M."/>
            <person name="Pohl T."/>
            <person name="Merkel B.J."/>
            <person name="Hornburger P."/>
            <person name="Mueller R.-W."/>
            <person name="Bruemmer F."/>
            <person name="Labrenz M."/>
            <person name="Spormann A.M."/>
            <person name="Op den Camp H."/>
            <person name="Overmann J."/>
            <person name="Amann R."/>
            <person name="Jetten M.S.M."/>
            <person name="Mascher T."/>
            <person name="Medema M.H."/>
            <person name="Devos D.P."/>
            <person name="Kaster A.-K."/>
            <person name="Ovreas L."/>
            <person name="Rohde M."/>
            <person name="Galperin M.Y."/>
            <person name="Jogler C."/>
        </authorList>
    </citation>
    <scope>NUCLEOTIDE SEQUENCE [LARGE SCALE GENOMIC DNA]</scope>
    <source>
        <strain evidence="2 3">Pan44</strain>
    </source>
</reference>
<evidence type="ECO:0000256" key="1">
    <source>
        <dbReference type="SAM" id="Phobius"/>
    </source>
</evidence>
<proteinExistence type="predicted"/>
<dbReference type="EMBL" id="CP036271">
    <property type="protein sequence ID" value="QDT56442.1"/>
    <property type="molecule type" value="Genomic_DNA"/>
</dbReference>
<protein>
    <submittedName>
        <fullName evidence="2">Uncharacterized protein</fullName>
    </submittedName>
</protein>
<organism evidence="2 3">
    <name type="scientific">Caulifigura coniformis</name>
    <dbReference type="NCBI Taxonomy" id="2527983"/>
    <lineage>
        <taxon>Bacteria</taxon>
        <taxon>Pseudomonadati</taxon>
        <taxon>Planctomycetota</taxon>
        <taxon>Planctomycetia</taxon>
        <taxon>Planctomycetales</taxon>
        <taxon>Planctomycetaceae</taxon>
        <taxon>Caulifigura</taxon>
    </lineage>
</organism>
<evidence type="ECO:0000313" key="2">
    <source>
        <dbReference type="EMBL" id="QDT56442.1"/>
    </source>
</evidence>
<dbReference type="Proteomes" id="UP000315700">
    <property type="component" value="Chromosome"/>
</dbReference>
<accession>A0A517SJZ4</accession>
<name>A0A517SJZ4_9PLAN</name>
<keyword evidence="1" id="KW-0472">Membrane</keyword>
<evidence type="ECO:0000313" key="3">
    <source>
        <dbReference type="Proteomes" id="UP000315700"/>
    </source>
</evidence>
<keyword evidence="1" id="KW-1133">Transmembrane helix</keyword>
<gene>
    <name evidence="2" type="ORF">Pan44_44960</name>
</gene>
<dbReference type="RefSeq" id="WP_197453551.1">
    <property type="nucleotide sequence ID" value="NZ_CP036271.1"/>
</dbReference>
<feature type="transmembrane region" description="Helical" evidence="1">
    <location>
        <begin position="12"/>
        <end position="34"/>
    </location>
</feature>
<keyword evidence="1" id="KW-0812">Transmembrane</keyword>